<gene>
    <name evidence="1" type="ORF">ACFQ1S_05660</name>
</gene>
<evidence type="ECO:0000313" key="1">
    <source>
        <dbReference type="EMBL" id="MFD1045113.1"/>
    </source>
</evidence>
<reference evidence="2" key="1">
    <citation type="journal article" date="2019" name="Int. J. Syst. Evol. Microbiol.">
        <title>The Global Catalogue of Microorganisms (GCM) 10K type strain sequencing project: providing services to taxonomists for standard genome sequencing and annotation.</title>
        <authorList>
            <consortium name="The Broad Institute Genomics Platform"/>
            <consortium name="The Broad Institute Genome Sequencing Center for Infectious Disease"/>
            <person name="Wu L."/>
            <person name="Ma J."/>
        </authorList>
    </citation>
    <scope>NUCLEOTIDE SEQUENCE [LARGE SCALE GENOMIC DNA]</scope>
    <source>
        <strain evidence="2">JCM 31486</strain>
    </source>
</reference>
<keyword evidence="2" id="KW-1185">Reference proteome</keyword>
<name>A0ABW3M382_9PSEU</name>
<organism evidence="1 2">
    <name type="scientific">Kibdelosporangium lantanae</name>
    <dbReference type="NCBI Taxonomy" id="1497396"/>
    <lineage>
        <taxon>Bacteria</taxon>
        <taxon>Bacillati</taxon>
        <taxon>Actinomycetota</taxon>
        <taxon>Actinomycetes</taxon>
        <taxon>Pseudonocardiales</taxon>
        <taxon>Pseudonocardiaceae</taxon>
        <taxon>Kibdelosporangium</taxon>
    </lineage>
</organism>
<comment type="caution">
    <text evidence="1">The sequence shown here is derived from an EMBL/GenBank/DDBJ whole genome shotgun (WGS) entry which is preliminary data.</text>
</comment>
<dbReference type="EMBL" id="JBHTIS010000209">
    <property type="protein sequence ID" value="MFD1045113.1"/>
    <property type="molecule type" value="Genomic_DNA"/>
</dbReference>
<sequence length="92" mass="9973">MTDPAQPDPEVTLLQNMLRDELAGTRTTVEIGPFSAMQVVAAIQYTLRHDALPGGYDMAEAAFGSLLNQLDGLLAQYPGALHMIRSQHPPAR</sequence>
<accession>A0ABW3M382</accession>
<proteinExistence type="predicted"/>
<dbReference type="Proteomes" id="UP001597045">
    <property type="component" value="Unassembled WGS sequence"/>
</dbReference>
<evidence type="ECO:0000313" key="2">
    <source>
        <dbReference type="Proteomes" id="UP001597045"/>
    </source>
</evidence>
<protein>
    <submittedName>
        <fullName evidence="1">Uncharacterized protein</fullName>
    </submittedName>
</protein>